<evidence type="ECO:0000313" key="14">
    <source>
        <dbReference type="Proteomes" id="UP001283361"/>
    </source>
</evidence>
<feature type="region of interest" description="Disordered" evidence="10">
    <location>
        <begin position="231"/>
        <end position="254"/>
    </location>
</feature>
<evidence type="ECO:0000313" key="13">
    <source>
        <dbReference type="EMBL" id="KAK3746572.1"/>
    </source>
</evidence>
<feature type="transmembrane region" description="Helical" evidence="11">
    <location>
        <begin position="169"/>
        <end position="193"/>
    </location>
</feature>
<dbReference type="AlphaFoldDB" id="A0AAE0YJ17"/>
<evidence type="ECO:0000256" key="2">
    <source>
        <dbReference type="ARBA" id="ARBA00009598"/>
    </source>
</evidence>
<feature type="transmembrane region" description="Helical" evidence="11">
    <location>
        <begin position="75"/>
        <end position="93"/>
    </location>
</feature>
<dbReference type="Pfam" id="PF07690">
    <property type="entry name" value="MFS_1"/>
    <property type="match status" value="1"/>
</dbReference>
<dbReference type="PIRSF" id="PIRSF002808">
    <property type="entry name" value="Hexose_phosphate_transp"/>
    <property type="match status" value="1"/>
</dbReference>
<feature type="transmembrane region" description="Helical" evidence="11">
    <location>
        <begin position="454"/>
        <end position="477"/>
    </location>
</feature>
<evidence type="ECO:0000256" key="7">
    <source>
        <dbReference type="ARBA" id="ARBA00023136"/>
    </source>
</evidence>
<evidence type="ECO:0000256" key="4">
    <source>
        <dbReference type="ARBA" id="ARBA00022597"/>
    </source>
</evidence>
<feature type="transmembrane region" description="Helical" evidence="11">
    <location>
        <begin position="319"/>
        <end position="345"/>
    </location>
</feature>
<dbReference type="InterPro" id="IPR011701">
    <property type="entry name" value="MFS"/>
</dbReference>
<comment type="similarity">
    <text evidence="2">Belongs to the major facilitator superfamily. Organophosphate:Pi antiporter (OPA) (TC 2.A.1.4) family.</text>
</comment>
<sequence length="544" mass="60535">MANQRELGHKTSVFFLTFFSYAFFHANRKAFSNVKTSTGEVWTPSLHNSSIPAPKPDYLWNSHHFFANSDEVVKFQGILDTSFMVAYATGLFLNGYIGDRVNMRLLLSFGMASTSILVFVFGCVCEWVTFYNKYFYCIIWILNGLMQSTGWPVVVACMGNWFGKSSRGLLLGIWGSCASVGNIMGALLVSSVLSYGYQYAFLITSSVLLCGSFFVFFGLIPAPEDVGLKGPDDEITYHSQEQGSEQREPLLGEEEDIRLPRGNNNLSQDEDDEVMQGIFYRGDNRLKNPSASDVSSASQEVMYDLMDVRPTSLSFWKACLLPGVIPYALSYAFLKLVNYSFFFWLPYYLHNAFGWPEKVADQLSTVYDISGIVGSIFIGLASDWLGKRTVVIMPMLILSIPALWFYQFSPNDKMINSVLMAVVGFFTGGVSSLISSAVSADLGCQKELSGDDKALATVTGVIDGTGSFGAAVGQIAVPYLQTSLGWHSVFYLFMICIFLTAVCVFPVFVKELRSLRCFCFRSCFIICGAQVQTHSHIQKYEEDE</sequence>
<reference evidence="13" key="1">
    <citation type="journal article" date="2023" name="G3 (Bethesda)">
        <title>A reference genome for the long-term kleptoplast-retaining sea slug Elysia crispata morphotype clarki.</title>
        <authorList>
            <person name="Eastman K.E."/>
            <person name="Pendleton A.L."/>
            <person name="Shaikh M.A."/>
            <person name="Suttiyut T."/>
            <person name="Ogas R."/>
            <person name="Tomko P."/>
            <person name="Gavelis G."/>
            <person name="Widhalm J.R."/>
            <person name="Wisecaver J.H."/>
        </authorList>
    </citation>
    <scope>NUCLEOTIDE SEQUENCE</scope>
    <source>
        <strain evidence="13">ECLA1</strain>
    </source>
</reference>
<evidence type="ECO:0000256" key="8">
    <source>
        <dbReference type="ARBA" id="ARBA00041091"/>
    </source>
</evidence>
<feature type="transmembrane region" description="Helical" evidence="11">
    <location>
        <begin position="105"/>
        <end position="129"/>
    </location>
</feature>
<dbReference type="Proteomes" id="UP001283361">
    <property type="component" value="Unassembled WGS sequence"/>
</dbReference>
<keyword evidence="6 11" id="KW-1133">Transmembrane helix</keyword>
<dbReference type="SUPFAM" id="SSF103473">
    <property type="entry name" value="MFS general substrate transporter"/>
    <property type="match status" value="1"/>
</dbReference>
<dbReference type="Gene3D" id="1.20.1250.20">
    <property type="entry name" value="MFS general substrate transporter like domains"/>
    <property type="match status" value="2"/>
</dbReference>
<evidence type="ECO:0000256" key="3">
    <source>
        <dbReference type="ARBA" id="ARBA00022448"/>
    </source>
</evidence>
<dbReference type="PANTHER" id="PTHR43184">
    <property type="entry name" value="MAJOR FACILITATOR SUPERFAMILY TRANSPORTER 16, ISOFORM B"/>
    <property type="match status" value="1"/>
</dbReference>
<evidence type="ECO:0000256" key="1">
    <source>
        <dbReference type="ARBA" id="ARBA00004141"/>
    </source>
</evidence>
<evidence type="ECO:0000256" key="5">
    <source>
        <dbReference type="ARBA" id="ARBA00022692"/>
    </source>
</evidence>
<proteinExistence type="inferred from homology"/>
<evidence type="ECO:0000259" key="12">
    <source>
        <dbReference type="PROSITE" id="PS50850"/>
    </source>
</evidence>
<gene>
    <name evidence="13" type="ORF">RRG08_019493</name>
</gene>
<evidence type="ECO:0000256" key="6">
    <source>
        <dbReference type="ARBA" id="ARBA00022989"/>
    </source>
</evidence>
<feature type="domain" description="Major facilitator superfamily (MFS) profile" evidence="12">
    <location>
        <begin position="13"/>
        <end position="512"/>
    </location>
</feature>
<organism evidence="13 14">
    <name type="scientific">Elysia crispata</name>
    <name type="common">lettuce slug</name>
    <dbReference type="NCBI Taxonomy" id="231223"/>
    <lineage>
        <taxon>Eukaryota</taxon>
        <taxon>Metazoa</taxon>
        <taxon>Spiralia</taxon>
        <taxon>Lophotrochozoa</taxon>
        <taxon>Mollusca</taxon>
        <taxon>Gastropoda</taxon>
        <taxon>Heterobranchia</taxon>
        <taxon>Euthyneura</taxon>
        <taxon>Panpulmonata</taxon>
        <taxon>Sacoglossa</taxon>
        <taxon>Placobranchoidea</taxon>
        <taxon>Plakobranchidae</taxon>
        <taxon>Elysia</taxon>
    </lineage>
</organism>
<feature type="transmembrane region" description="Helical" evidence="11">
    <location>
        <begin position="489"/>
        <end position="509"/>
    </location>
</feature>
<evidence type="ECO:0000256" key="9">
    <source>
        <dbReference type="ARBA" id="ARBA00042039"/>
    </source>
</evidence>
<feature type="transmembrane region" description="Helical" evidence="11">
    <location>
        <begin position="365"/>
        <end position="382"/>
    </location>
</feature>
<protein>
    <recommendedName>
        <fullName evidence="8">Sugar phosphate exchanger 3</fullName>
    </recommendedName>
    <alternativeName>
        <fullName evidence="9">Solute carrier family 37 member 3</fullName>
    </alternativeName>
</protein>
<keyword evidence="7 11" id="KW-0472">Membrane</keyword>
<feature type="transmembrane region" description="Helical" evidence="11">
    <location>
        <begin position="7"/>
        <end position="24"/>
    </location>
</feature>
<dbReference type="InterPro" id="IPR000849">
    <property type="entry name" value="Sugar_P_transporter"/>
</dbReference>
<keyword evidence="3" id="KW-0813">Transport</keyword>
<feature type="transmembrane region" description="Helical" evidence="11">
    <location>
        <begin position="135"/>
        <end position="157"/>
    </location>
</feature>
<accession>A0AAE0YJ17</accession>
<keyword evidence="4" id="KW-0762">Sugar transport</keyword>
<dbReference type="PANTHER" id="PTHR43184:SF12">
    <property type="entry name" value="SUGAR PHOSPHATE EXCHANGER 3"/>
    <property type="match status" value="1"/>
</dbReference>
<dbReference type="InterPro" id="IPR036259">
    <property type="entry name" value="MFS_trans_sf"/>
</dbReference>
<keyword evidence="5 11" id="KW-0812">Transmembrane</keyword>
<comment type="subcellular location">
    <subcellularLocation>
        <location evidence="1">Membrane</location>
        <topology evidence="1">Multi-pass membrane protein</topology>
    </subcellularLocation>
</comment>
<dbReference type="GO" id="GO:0022857">
    <property type="term" value="F:transmembrane transporter activity"/>
    <property type="evidence" value="ECO:0007669"/>
    <property type="project" value="InterPro"/>
</dbReference>
<evidence type="ECO:0000256" key="11">
    <source>
        <dbReference type="SAM" id="Phobius"/>
    </source>
</evidence>
<comment type="caution">
    <text evidence="13">The sequence shown here is derived from an EMBL/GenBank/DDBJ whole genome shotgun (WGS) entry which is preliminary data.</text>
</comment>
<evidence type="ECO:0000256" key="10">
    <source>
        <dbReference type="SAM" id="MobiDB-lite"/>
    </source>
</evidence>
<keyword evidence="14" id="KW-1185">Reference proteome</keyword>
<dbReference type="GO" id="GO:0005789">
    <property type="term" value="C:endoplasmic reticulum membrane"/>
    <property type="evidence" value="ECO:0007669"/>
    <property type="project" value="TreeGrafter"/>
</dbReference>
<feature type="transmembrane region" description="Helical" evidence="11">
    <location>
        <begin position="199"/>
        <end position="220"/>
    </location>
</feature>
<dbReference type="EMBL" id="JAWDGP010006134">
    <property type="protein sequence ID" value="KAK3746572.1"/>
    <property type="molecule type" value="Genomic_DNA"/>
</dbReference>
<dbReference type="InterPro" id="IPR020846">
    <property type="entry name" value="MFS_dom"/>
</dbReference>
<name>A0AAE0YJ17_9GAST</name>
<feature type="transmembrane region" description="Helical" evidence="11">
    <location>
        <begin position="418"/>
        <end position="442"/>
    </location>
</feature>
<dbReference type="PROSITE" id="PS50850">
    <property type="entry name" value="MFS"/>
    <property type="match status" value="1"/>
</dbReference>
<feature type="transmembrane region" description="Helical" evidence="11">
    <location>
        <begin position="389"/>
        <end position="406"/>
    </location>
</feature>